<organism evidence="9 10">
    <name type="scientific">Ectopseudomonas mendocina</name>
    <name type="common">Pseudomonas mendocina</name>
    <dbReference type="NCBI Taxonomy" id="300"/>
    <lineage>
        <taxon>Bacteria</taxon>
        <taxon>Pseudomonadati</taxon>
        <taxon>Pseudomonadota</taxon>
        <taxon>Gammaproteobacteria</taxon>
        <taxon>Pseudomonadales</taxon>
        <taxon>Pseudomonadaceae</taxon>
        <taxon>Ectopseudomonas</taxon>
    </lineage>
</organism>
<proteinExistence type="inferred from homology"/>
<keyword evidence="10" id="KW-1185">Reference proteome</keyword>
<dbReference type="InterPro" id="IPR001829">
    <property type="entry name" value="Pili_assmbl_chaperone_bac"/>
</dbReference>
<dbReference type="Gene3D" id="2.60.40.10">
    <property type="entry name" value="Immunoglobulins"/>
    <property type="match status" value="2"/>
</dbReference>
<dbReference type="PRINTS" id="PR00969">
    <property type="entry name" value="CHAPERONPILI"/>
</dbReference>
<dbReference type="InterPro" id="IPR013783">
    <property type="entry name" value="Ig-like_fold"/>
</dbReference>
<evidence type="ECO:0000256" key="2">
    <source>
        <dbReference type="ARBA" id="ARBA00007399"/>
    </source>
</evidence>
<comment type="subcellular location">
    <subcellularLocation>
        <location evidence="1">Periplasm</location>
    </subcellularLocation>
</comment>
<evidence type="ECO:0000313" key="9">
    <source>
        <dbReference type="EMBL" id="WXL25668.1"/>
    </source>
</evidence>
<evidence type="ECO:0000256" key="1">
    <source>
        <dbReference type="ARBA" id="ARBA00004418"/>
    </source>
</evidence>
<keyword evidence="4" id="KW-0574">Periplasm</keyword>
<dbReference type="SUPFAM" id="SSF49584">
    <property type="entry name" value="Periplasmic chaperone C-domain"/>
    <property type="match status" value="1"/>
</dbReference>
<protein>
    <submittedName>
        <fullName evidence="9">Molecular chaperone</fullName>
    </submittedName>
</protein>
<comment type="similarity">
    <text evidence="2">Belongs to the periplasmic pilus chaperone family.</text>
</comment>
<evidence type="ECO:0000256" key="6">
    <source>
        <dbReference type="SAM" id="SignalP"/>
    </source>
</evidence>
<dbReference type="Pfam" id="PF02753">
    <property type="entry name" value="PapD_C"/>
    <property type="match status" value="1"/>
</dbReference>
<evidence type="ECO:0000313" key="10">
    <source>
        <dbReference type="Proteomes" id="UP001476583"/>
    </source>
</evidence>
<feature type="domain" description="Pili assembly chaperone N-terminal" evidence="7">
    <location>
        <begin position="27"/>
        <end position="142"/>
    </location>
</feature>
<feature type="signal peptide" evidence="6">
    <location>
        <begin position="1"/>
        <end position="25"/>
    </location>
</feature>
<keyword evidence="5" id="KW-0143">Chaperone</keyword>
<dbReference type="InterPro" id="IPR036316">
    <property type="entry name" value="Pili_assmbl_chap_C_dom_sf"/>
</dbReference>
<evidence type="ECO:0000259" key="8">
    <source>
        <dbReference type="Pfam" id="PF02753"/>
    </source>
</evidence>
<evidence type="ECO:0000256" key="4">
    <source>
        <dbReference type="ARBA" id="ARBA00022764"/>
    </source>
</evidence>
<sequence>MDMQFLGMRTVIFCALLAISFYSQAAVTLGGTRLIFTAPNKEASILARNNSNTDIMIQSWIDADNPSINTNIPFAITPSLSRLGADKQQLLRIFYQGKGADQERESVYWLSVQEIPPKPEKDNVLQIAARHKIKVFYRPTGLTGDPLSAAKELKWTITSKGLEVSNPSKFHVSIANAKLKTAKKDYRVDTDMIRPGETASFAIKGWSGDSGTLSTIDFEVVNDYGGIDRFSTTLN</sequence>
<evidence type="ECO:0000256" key="5">
    <source>
        <dbReference type="ARBA" id="ARBA00023186"/>
    </source>
</evidence>
<dbReference type="InterPro" id="IPR050643">
    <property type="entry name" value="Periplasmic_pilus_chap"/>
</dbReference>
<dbReference type="SUPFAM" id="SSF49354">
    <property type="entry name" value="PapD-like"/>
    <property type="match status" value="1"/>
</dbReference>
<keyword evidence="3 6" id="KW-0732">Signal</keyword>
<dbReference type="Proteomes" id="UP001476583">
    <property type="component" value="Chromosome"/>
</dbReference>
<dbReference type="InterPro" id="IPR016148">
    <property type="entry name" value="Pili_assmbl_chaperone_C"/>
</dbReference>
<evidence type="ECO:0000256" key="3">
    <source>
        <dbReference type="ARBA" id="ARBA00022729"/>
    </source>
</evidence>
<feature type="chain" id="PRO_5047393026" evidence="6">
    <location>
        <begin position="26"/>
        <end position="235"/>
    </location>
</feature>
<reference evidence="9 10" key="1">
    <citation type="submission" date="2024-03" db="EMBL/GenBank/DDBJ databases">
        <title>Complete genome of BD2.</title>
        <authorList>
            <person name="Cao G."/>
        </authorList>
    </citation>
    <scope>NUCLEOTIDE SEQUENCE [LARGE SCALE GENOMIC DNA]</scope>
    <source>
        <strain evidence="9 10">BD2</strain>
    </source>
</reference>
<dbReference type="InterPro" id="IPR008962">
    <property type="entry name" value="PapD-like_sf"/>
</dbReference>
<feature type="domain" description="Pili assembly chaperone C-terminal" evidence="8">
    <location>
        <begin position="164"/>
        <end position="228"/>
    </location>
</feature>
<dbReference type="InterPro" id="IPR016147">
    <property type="entry name" value="Pili_assmbl_chaperone_N"/>
</dbReference>
<dbReference type="Pfam" id="PF00345">
    <property type="entry name" value="PapD_N"/>
    <property type="match status" value="1"/>
</dbReference>
<dbReference type="PANTHER" id="PTHR30251">
    <property type="entry name" value="PILUS ASSEMBLY CHAPERONE"/>
    <property type="match status" value="1"/>
</dbReference>
<dbReference type="PANTHER" id="PTHR30251:SF2">
    <property type="entry name" value="FIMBRIAL CHAPERONE YADV-RELATED"/>
    <property type="match status" value="1"/>
</dbReference>
<dbReference type="EMBL" id="CP148074">
    <property type="protein sequence ID" value="WXL25668.1"/>
    <property type="molecule type" value="Genomic_DNA"/>
</dbReference>
<gene>
    <name evidence="9" type="ORF">WG219_20615</name>
</gene>
<accession>A0ABZ2RI08</accession>
<name>A0ABZ2RI08_ECTME</name>
<evidence type="ECO:0000259" key="7">
    <source>
        <dbReference type="Pfam" id="PF00345"/>
    </source>
</evidence>